<dbReference type="InterPro" id="IPR036430">
    <property type="entry name" value="RNase_T2-like_sf"/>
</dbReference>
<dbReference type="RefSeq" id="WP_121167438.1">
    <property type="nucleotide sequence ID" value="NZ_RAPE01000003.1"/>
</dbReference>
<name>A0A3A8ATL5_9RHOB</name>
<dbReference type="OrthoDB" id="4720638at2"/>
<dbReference type="AlphaFoldDB" id="A0A3A8ATL5"/>
<evidence type="ECO:0000256" key="1">
    <source>
        <dbReference type="ARBA" id="ARBA00007469"/>
    </source>
</evidence>
<dbReference type="GO" id="GO:0003723">
    <property type="term" value="F:RNA binding"/>
    <property type="evidence" value="ECO:0007669"/>
    <property type="project" value="InterPro"/>
</dbReference>
<accession>A0A3A8ATL5</accession>
<dbReference type="PANTHER" id="PTHR11240">
    <property type="entry name" value="RIBONUCLEASE T2"/>
    <property type="match status" value="1"/>
</dbReference>
<sequence length="210" mass="23522">MRVLITLLLLISPPVFADGDRAGAFDYYVLSLSWSPTWCALEGDARDAAQCDPGARTGWVLHGLWPQYHRGWPEHCQTGERPPSRAMTREMADIMGSSGLAWYQWKKHGRCSGLSARAYFALAREAFGRVAFPDVFDRLTRPVKLPASVVEEAFLKANPGWEADMLTITCRAGRIQEARLCLSRTLDPVPCGRDVVRDCRLRDALFAPVR</sequence>
<dbReference type="InterPro" id="IPR018188">
    <property type="entry name" value="RNase_T2_His_AS_1"/>
</dbReference>
<dbReference type="PROSITE" id="PS00531">
    <property type="entry name" value="RNASE_T2_2"/>
    <property type="match status" value="1"/>
</dbReference>
<feature type="signal peptide" evidence="3">
    <location>
        <begin position="1"/>
        <end position="17"/>
    </location>
</feature>
<dbReference type="Gene3D" id="3.90.730.10">
    <property type="entry name" value="Ribonuclease T2-like"/>
    <property type="match status" value="1"/>
</dbReference>
<dbReference type="GO" id="GO:0006401">
    <property type="term" value="P:RNA catabolic process"/>
    <property type="evidence" value="ECO:0007669"/>
    <property type="project" value="TreeGrafter"/>
</dbReference>
<evidence type="ECO:0000256" key="2">
    <source>
        <dbReference type="RuleBase" id="RU004328"/>
    </source>
</evidence>
<proteinExistence type="inferred from homology"/>
<organism evidence="4 5">
    <name type="scientific">Roseovarius spongiae</name>
    <dbReference type="NCBI Taxonomy" id="2320272"/>
    <lineage>
        <taxon>Bacteria</taxon>
        <taxon>Pseudomonadati</taxon>
        <taxon>Pseudomonadota</taxon>
        <taxon>Alphaproteobacteria</taxon>
        <taxon>Rhodobacterales</taxon>
        <taxon>Roseobacteraceae</taxon>
        <taxon>Roseovarius</taxon>
    </lineage>
</organism>
<reference evidence="4 5" key="1">
    <citation type="submission" date="2018-09" db="EMBL/GenBank/DDBJ databases">
        <title>Roseovarius spongiae sp. nov., isolated from a marine sponge.</title>
        <authorList>
            <person name="Zhuang L."/>
            <person name="Luo L."/>
        </authorList>
    </citation>
    <scope>NUCLEOTIDE SEQUENCE [LARGE SCALE GENOMIC DNA]</scope>
    <source>
        <strain evidence="4 5">HN-E21</strain>
    </source>
</reference>
<dbReference type="InterPro" id="IPR039378">
    <property type="entry name" value="RNase_T2_prok"/>
</dbReference>
<evidence type="ECO:0000313" key="4">
    <source>
        <dbReference type="EMBL" id="RKF14011.1"/>
    </source>
</evidence>
<dbReference type="Proteomes" id="UP000281128">
    <property type="component" value="Unassembled WGS sequence"/>
</dbReference>
<dbReference type="PANTHER" id="PTHR11240:SF22">
    <property type="entry name" value="RIBONUCLEASE T2"/>
    <property type="match status" value="1"/>
</dbReference>
<gene>
    <name evidence="4" type="ORF">D6850_12585</name>
</gene>
<keyword evidence="5" id="KW-1185">Reference proteome</keyword>
<comment type="similarity">
    <text evidence="1 2">Belongs to the RNase T2 family.</text>
</comment>
<dbReference type="CDD" id="cd01062">
    <property type="entry name" value="RNase_T2_prok"/>
    <property type="match status" value="1"/>
</dbReference>
<dbReference type="InterPro" id="IPR033130">
    <property type="entry name" value="RNase_T2_His_AS_2"/>
</dbReference>
<dbReference type="InterPro" id="IPR001568">
    <property type="entry name" value="RNase_T2-like"/>
</dbReference>
<evidence type="ECO:0000313" key="5">
    <source>
        <dbReference type="Proteomes" id="UP000281128"/>
    </source>
</evidence>
<dbReference type="Pfam" id="PF00445">
    <property type="entry name" value="Ribonuclease_T2"/>
    <property type="match status" value="1"/>
</dbReference>
<dbReference type="GO" id="GO:0033897">
    <property type="term" value="F:ribonuclease T2 activity"/>
    <property type="evidence" value="ECO:0007669"/>
    <property type="project" value="InterPro"/>
</dbReference>
<dbReference type="EMBL" id="RAPE01000003">
    <property type="protein sequence ID" value="RKF14011.1"/>
    <property type="molecule type" value="Genomic_DNA"/>
</dbReference>
<dbReference type="PROSITE" id="PS00530">
    <property type="entry name" value="RNASE_T2_1"/>
    <property type="match status" value="1"/>
</dbReference>
<keyword evidence="3" id="KW-0732">Signal</keyword>
<dbReference type="SUPFAM" id="SSF55895">
    <property type="entry name" value="Ribonuclease Rh-like"/>
    <property type="match status" value="1"/>
</dbReference>
<protein>
    <submittedName>
        <fullName evidence="4">Ribonuclease T</fullName>
    </submittedName>
</protein>
<comment type="caution">
    <text evidence="4">The sequence shown here is derived from an EMBL/GenBank/DDBJ whole genome shotgun (WGS) entry which is preliminary data.</text>
</comment>
<feature type="chain" id="PRO_5017310671" evidence="3">
    <location>
        <begin position="18"/>
        <end position="210"/>
    </location>
</feature>
<evidence type="ECO:0000256" key="3">
    <source>
        <dbReference type="SAM" id="SignalP"/>
    </source>
</evidence>